<gene>
    <name evidence="1" type="ORF">BH713_04960</name>
</gene>
<protein>
    <submittedName>
        <fullName evidence="1">Uncharacterized protein</fullName>
    </submittedName>
</protein>
<name>A0ACC8S927_9ENTR</name>
<proteinExistence type="predicted"/>
<dbReference type="EMBL" id="MKXD01000002">
    <property type="protein sequence ID" value="OLR20040.1"/>
    <property type="molecule type" value="Genomic_DNA"/>
</dbReference>
<evidence type="ECO:0000313" key="1">
    <source>
        <dbReference type="EMBL" id="OLR20040.1"/>
    </source>
</evidence>
<organism evidence="1 2">
    <name type="scientific">Enterobacter kobei</name>
    <dbReference type="NCBI Taxonomy" id="208224"/>
    <lineage>
        <taxon>Bacteria</taxon>
        <taxon>Pseudomonadati</taxon>
        <taxon>Pseudomonadota</taxon>
        <taxon>Gammaproteobacteria</taxon>
        <taxon>Enterobacterales</taxon>
        <taxon>Enterobacteriaceae</taxon>
        <taxon>Enterobacter</taxon>
        <taxon>Enterobacter cloacae complex</taxon>
    </lineage>
</organism>
<accession>A0ACC8S927</accession>
<keyword evidence="2" id="KW-1185">Reference proteome</keyword>
<dbReference type="Proteomes" id="UP000187000">
    <property type="component" value="Unassembled WGS sequence"/>
</dbReference>
<comment type="caution">
    <text evidence="1">The sequence shown here is derived from an EMBL/GenBank/DDBJ whole genome shotgun (WGS) entry which is preliminary data.</text>
</comment>
<reference evidence="1" key="1">
    <citation type="submission" date="2016-10" db="EMBL/GenBank/DDBJ databases">
        <authorList>
            <person name="Wang S."/>
            <person name="Zhu B."/>
        </authorList>
    </citation>
    <scope>NUCLEOTIDE SEQUENCE</scope>
    <source>
        <strain evidence="1">JCM 8580</strain>
    </source>
</reference>
<sequence>MKTARCLIIVSCLLLLTACGLSTTAKVNKHLKYSTEDITSGDYCAGLKNLQHALRTAESGRRQKPIETVLQNFVSNYNTVMQKVAPFNSQSSIDSQRLKADTWACWIPAMQETAPKMSASLKSGINPAYTLDRITLQDVTKPLSNAFHERALRQGDKKLKFYDLLMSYYYDSKRPDIIDEVQKAYDNATWHIIINNSGEKYIEGTPILANYIIPQIKRSIKVENLATIKSNIPASYDSKNNIYDIQHTPLKTGNNVIVTLTGTSANRTSRDFIRDVPVERTATEQYCYDVDVYYRDDEDEKKKRPKIRRDTERRCDDRTYTYTENTQETGVANYTELSGLMSISINGRSVVKNQTIYGAGHMENTSKDIDYAANEFAAHVYSVLERQIQAAH</sequence>
<evidence type="ECO:0000313" key="2">
    <source>
        <dbReference type="Proteomes" id="UP000187000"/>
    </source>
</evidence>